<sequence>MKTVLVLGGSYGGASAARFLAKSIPNGHRIILLERNSHANHLYVFPRFSVIPNHEHKAFIPYTGLFEHNEVLPDTTPPSLHQVIHGTATRLERNRVTYTPAAYASNNIDKPKLTLDFDYLVYALGAALPAPIDLWGERSVFDYEREGSINQRLRKYNAVEEPVGAKQGGMGWLRKAQDRLKDVGSVLVIGGGALGIQFATDLKDVYPNKKITLIHSSAQLLPRFPVKMHDERKLVNATLRKLGVDVILGQRLDLKTTLPENAKYNDRGERVVRTESGRTICADLLLLCTGQTPNTQLMREFSPNAVDPNTGMIKVLRTLQVFLPNNQATKLANQPGRTNGAKEKADTSLHHIFAIGDSADAFGAMKAGHTAYYQAELAAQNIVALINHEQASSHSMLVPQLNPYTPGDPAIKVSLGLRHYAVMIGSDAKMTVGNDGKDDLDAPVIWPFYGASYEKSKDT</sequence>
<feature type="domain" description="FAD/NAD(P)-binding" evidence="1">
    <location>
        <begin position="3"/>
        <end position="374"/>
    </location>
</feature>
<dbReference type="Proteomes" id="UP000383932">
    <property type="component" value="Unassembled WGS sequence"/>
</dbReference>
<dbReference type="PRINTS" id="PR00368">
    <property type="entry name" value="FADPNR"/>
</dbReference>
<dbReference type="GO" id="GO:0005737">
    <property type="term" value="C:cytoplasm"/>
    <property type="evidence" value="ECO:0007669"/>
    <property type="project" value="TreeGrafter"/>
</dbReference>
<evidence type="ECO:0000313" key="2">
    <source>
        <dbReference type="EMBL" id="KAB5590154.1"/>
    </source>
</evidence>
<dbReference type="PANTHER" id="PTHR43735">
    <property type="entry name" value="APOPTOSIS-INDUCING FACTOR 1"/>
    <property type="match status" value="1"/>
</dbReference>
<keyword evidence="3" id="KW-1185">Reference proteome</keyword>
<dbReference type="InterPro" id="IPR023753">
    <property type="entry name" value="FAD/NAD-binding_dom"/>
</dbReference>
<dbReference type="InterPro" id="IPR036188">
    <property type="entry name" value="FAD/NAD-bd_sf"/>
</dbReference>
<dbReference type="PRINTS" id="PR00411">
    <property type="entry name" value="PNDRDTASEI"/>
</dbReference>
<organism evidence="2 3">
    <name type="scientific">Ceratobasidium theobromae</name>
    <dbReference type="NCBI Taxonomy" id="1582974"/>
    <lineage>
        <taxon>Eukaryota</taxon>
        <taxon>Fungi</taxon>
        <taxon>Dikarya</taxon>
        <taxon>Basidiomycota</taxon>
        <taxon>Agaricomycotina</taxon>
        <taxon>Agaricomycetes</taxon>
        <taxon>Cantharellales</taxon>
        <taxon>Ceratobasidiaceae</taxon>
        <taxon>Ceratobasidium</taxon>
    </lineage>
</organism>
<comment type="caution">
    <text evidence="2">The sequence shown here is derived from an EMBL/GenBank/DDBJ whole genome shotgun (WGS) entry which is preliminary data.</text>
</comment>
<name>A0A5N5QER1_9AGAM</name>
<gene>
    <name evidence="2" type="ORF">CTheo_6395</name>
</gene>
<dbReference type="OrthoDB" id="202203at2759"/>
<proteinExistence type="predicted"/>
<dbReference type="GO" id="GO:0050660">
    <property type="term" value="F:flavin adenine dinucleotide binding"/>
    <property type="evidence" value="ECO:0007669"/>
    <property type="project" value="TreeGrafter"/>
</dbReference>
<protein>
    <submittedName>
        <fullName evidence="2">Apoptosis-inducing factor 2</fullName>
    </submittedName>
</protein>
<accession>A0A5N5QER1</accession>
<evidence type="ECO:0000313" key="3">
    <source>
        <dbReference type="Proteomes" id="UP000383932"/>
    </source>
</evidence>
<dbReference type="Gene3D" id="3.50.50.60">
    <property type="entry name" value="FAD/NAD(P)-binding domain"/>
    <property type="match status" value="2"/>
</dbReference>
<dbReference type="GO" id="GO:0004174">
    <property type="term" value="F:electron-transferring-flavoprotein dehydrogenase activity"/>
    <property type="evidence" value="ECO:0007669"/>
    <property type="project" value="TreeGrafter"/>
</dbReference>
<reference evidence="2 3" key="1">
    <citation type="journal article" date="2019" name="Fungal Biol. Biotechnol.">
        <title>Draft genome sequence of fastidious pathogen Ceratobasidium theobromae, which causes vascular-streak dieback in Theobroma cacao.</title>
        <authorList>
            <person name="Ali S.S."/>
            <person name="Asman A."/>
            <person name="Shao J."/>
            <person name="Firmansyah A.P."/>
            <person name="Susilo A.W."/>
            <person name="Rosmana A."/>
            <person name="McMahon P."/>
            <person name="Junaid M."/>
            <person name="Guest D."/>
            <person name="Kheng T.Y."/>
            <person name="Meinhardt L.W."/>
            <person name="Bailey B.A."/>
        </authorList>
    </citation>
    <scope>NUCLEOTIDE SEQUENCE [LARGE SCALE GENOMIC DNA]</scope>
    <source>
        <strain evidence="2 3">CT2</strain>
    </source>
</reference>
<evidence type="ECO:0000259" key="1">
    <source>
        <dbReference type="Pfam" id="PF07992"/>
    </source>
</evidence>
<dbReference type="EMBL" id="SSOP01000192">
    <property type="protein sequence ID" value="KAB5590154.1"/>
    <property type="molecule type" value="Genomic_DNA"/>
</dbReference>
<dbReference type="AlphaFoldDB" id="A0A5N5QER1"/>
<dbReference type="SUPFAM" id="SSF51905">
    <property type="entry name" value="FAD/NAD(P)-binding domain"/>
    <property type="match status" value="1"/>
</dbReference>
<dbReference type="Pfam" id="PF07992">
    <property type="entry name" value="Pyr_redox_2"/>
    <property type="match status" value="1"/>
</dbReference>
<dbReference type="PANTHER" id="PTHR43735:SF2">
    <property type="entry name" value="FE-REGULATED PROTEIN 8"/>
    <property type="match status" value="1"/>
</dbReference>
<dbReference type="Gene3D" id="3.50.50.100">
    <property type="match status" value="1"/>
</dbReference>